<dbReference type="EMBL" id="PTIZ01000003">
    <property type="protein sequence ID" value="PPK76525.1"/>
    <property type="molecule type" value="Genomic_DNA"/>
</dbReference>
<proteinExistence type="predicted"/>
<dbReference type="RefSeq" id="WP_146086203.1">
    <property type="nucleotide sequence ID" value="NZ_PTIZ01000003.1"/>
</dbReference>
<organism evidence="3 4">
    <name type="scientific">Methylobacter tundripaludum</name>
    <dbReference type="NCBI Taxonomy" id="173365"/>
    <lineage>
        <taxon>Bacteria</taxon>
        <taxon>Pseudomonadati</taxon>
        <taxon>Pseudomonadota</taxon>
        <taxon>Gammaproteobacteria</taxon>
        <taxon>Methylococcales</taxon>
        <taxon>Methylococcaceae</taxon>
        <taxon>Methylobacter</taxon>
    </lineage>
</organism>
<evidence type="ECO:0000313" key="4">
    <source>
        <dbReference type="Proteomes" id="UP000240010"/>
    </source>
</evidence>
<dbReference type="InterPro" id="IPR001343">
    <property type="entry name" value="Hemolysn_Ca-bd"/>
</dbReference>
<dbReference type="PRINTS" id="PR00313">
    <property type="entry name" value="CABNDNGRPT"/>
</dbReference>
<dbReference type="Pfam" id="PF00353">
    <property type="entry name" value="HemolysinCabind"/>
    <property type="match status" value="3"/>
</dbReference>
<protein>
    <submittedName>
        <fullName evidence="3">Hemolysin type calcium-binding protein</fullName>
    </submittedName>
</protein>
<comment type="caution">
    <text evidence="3">The sequence shown here is derived from an EMBL/GenBank/DDBJ whole genome shotgun (WGS) entry which is preliminary data.</text>
</comment>
<dbReference type="PANTHER" id="PTHR39431:SF1">
    <property type="entry name" value="FRPA_C-RELATED PROTEIN"/>
    <property type="match status" value="1"/>
</dbReference>
<keyword evidence="1" id="KW-0106">Calcium</keyword>
<evidence type="ECO:0000313" key="3">
    <source>
        <dbReference type="EMBL" id="PPK76525.1"/>
    </source>
</evidence>
<name>A0A2S6HGB5_9GAMM</name>
<evidence type="ECO:0000256" key="2">
    <source>
        <dbReference type="SAM" id="MobiDB-lite"/>
    </source>
</evidence>
<dbReference type="SUPFAM" id="SSF51120">
    <property type="entry name" value="beta-Roll"/>
    <property type="match status" value="1"/>
</dbReference>
<gene>
    <name evidence="3" type="ORF">B0F87_103132</name>
</gene>
<feature type="region of interest" description="Disordered" evidence="2">
    <location>
        <begin position="432"/>
        <end position="461"/>
    </location>
</feature>
<dbReference type="Gene3D" id="2.150.10.10">
    <property type="entry name" value="Serralysin-like metalloprotease, C-terminal"/>
    <property type="match status" value="1"/>
</dbReference>
<reference evidence="3 4" key="1">
    <citation type="submission" date="2018-02" db="EMBL/GenBank/DDBJ databases">
        <title>Subsurface microbial communities from deep shales in Ohio and West Virginia, USA.</title>
        <authorList>
            <person name="Wrighton K."/>
        </authorList>
    </citation>
    <scope>NUCLEOTIDE SEQUENCE [LARGE SCALE GENOMIC DNA]</scope>
    <source>
        <strain evidence="3 4">OWC-DMM</strain>
    </source>
</reference>
<evidence type="ECO:0000256" key="1">
    <source>
        <dbReference type="ARBA" id="ARBA00022837"/>
    </source>
</evidence>
<sequence length="918" mass="97521">MTYDWTQLGVKEITNLYLYGDINTPSDLTSESLIRPASETLPPIAVNMASFMETGPGRFALGAQSALIETFFSSATDISWMQKGVEYTKAQFIAELTSHGVSLPDFYGINLKQVLLGDLSGDYWERAYIWNSGLFKLSDNATFIIDADGNRSIKNYAIKPLDSENFDFVGDGRIADFANANLKELIDPWGIGRRVDINFVDDVTQTRDYTYVDYTADVVKHAGHVVAGAIKLPTLGLGGAAITAQLWDGGVTQTLCQGKAIIYGTNDAETLSASQLNDLPLVSQLKVYGSSNGVALIAGGGDDTLVGGDNNDVLDGGADNDTVTGGAGTDTLISGIGNDILHGDDGAGGDTLDGGAGNDTYYADNGDTIRDSDGKGTIYLNGKQLTFATRKKGETTWKDAAGNAFTLNGTTLQVNDPLTIENFSNGQLGIYLDEQESPSPSSGSGSSNPLPGPGYNPTASVRRWDPLALDLDGNGQIDAVASTTSTTYFDFNGDGIAEKSGWVAAQDGMLALDANNNGAIDDLSELFGSATQDGFVELAGLDTNKDGAIDDQDTDYSRLRVWQDSNQDGIAQSGELHTLTDLNISTINLAATPANLPAADNLITATGSFTRNGQTQLAADIHLTVNFAQTDSNPNRPLDQAPTLSAEVFDLPWLRGYGLVKSLHVAYQESAGLKQAAADLIAQGRDGILTNFDGFLAQWSGLAAAHAAHGVTRTNLTTEDKVWILETFTGQSVQKSAIEAANFGATSPGAQKIWDTNYIETQYQRFAKREAINFTIQATAKDWLQGAYYSLALDSFVAIDASLLQVSLQQHLNAVTNEADANFAAFMLVKLKADGIDLAPATMKQALANSAYAQLFGSALDFTGKNAWLQTSASAFAVPDGNGWFVAGSTANDTLQGGADNDTLTSRITNDEIWRKAA</sequence>
<accession>A0A2S6HGB5</accession>
<dbReference type="AlphaFoldDB" id="A0A2S6HGB5"/>
<feature type="compositionally biased region" description="Low complexity" evidence="2">
    <location>
        <begin position="437"/>
        <end position="449"/>
    </location>
</feature>
<dbReference type="Proteomes" id="UP000240010">
    <property type="component" value="Unassembled WGS sequence"/>
</dbReference>
<dbReference type="InterPro" id="IPR011049">
    <property type="entry name" value="Serralysin-like_metalloprot_C"/>
</dbReference>
<dbReference type="PANTHER" id="PTHR39431">
    <property type="entry name" value="FRPA/C-RELATED PROTEIN"/>
    <property type="match status" value="1"/>
</dbReference>
<dbReference type="GO" id="GO:0005509">
    <property type="term" value="F:calcium ion binding"/>
    <property type="evidence" value="ECO:0007669"/>
    <property type="project" value="InterPro"/>
</dbReference>